<dbReference type="GO" id="GO:0006281">
    <property type="term" value="P:DNA repair"/>
    <property type="evidence" value="ECO:0007669"/>
    <property type="project" value="UniProtKB-KW"/>
</dbReference>
<dbReference type="InterPro" id="IPR029319">
    <property type="entry name" value="DNA_ligase_OB"/>
</dbReference>
<dbReference type="CDD" id="cd07896">
    <property type="entry name" value="Adenylation_kDNA_ligase_like"/>
    <property type="match status" value="1"/>
</dbReference>
<dbReference type="Gene3D" id="2.40.50.140">
    <property type="entry name" value="Nucleic acid-binding proteins"/>
    <property type="match status" value="1"/>
</dbReference>
<dbReference type="PANTHER" id="PTHR47810">
    <property type="entry name" value="DNA LIGASE"/>
    <property type="match status" value="1"/>
</dbReference>
<dbReference type="AlphaFoldDB" id="A0A7Y0LCN5"/>
<accession>A0A7Y0LCN5</accession>
<evidence type="ECO:0000256" key="6">
    <source>
        <dbReference type="ARBA" id="ARBA00034003"/>
    </source>
</evidence>
<keyword evidence="7" id="KW-0732">Signal</keyword>
<name>A0A7Y0LCN5_9GAMM</name>
<feature type="signal peptide" evidence="7">
    <location>
        <begin position="1"/>
        <end position="20"/>
    </location>
</feature>
<dbReference type="Pfam" id="PF14743">
    <property type="entry name" value="DNA_ligase_OB_2"/>
    <property type="match status" value="1"/>
</dbReference>
<comment type="catalytic activity">
    <reaction evidence="6">
        <text>ATP + (deoxyribonucleotide)n-3'-hydroxyl + 5'-phospho-(deoxyribonucleotide)m = (deoxyribonucleotide)n+m + AMP + diphosphate.</text>
        <dbReference type="EC" id="6.5.1.1"/>
    </reaction>
</comment>
<keyword evidence="5" id="KW-0234">DNA repair</keyword>
<dbReference type="GO" id="GO:0003910">
    <property type="term" value="F:DNA ligase (ATP) activity"/>
    <property type="evidence" value="ECO:0007669"/>
    <property type="project" value="UniProtKB-EC"/>
</dbReference>
<dbReference type="GO" id="GO:0005524">
    <property type="term" value="F:ATP binding"/>
    <property type="evidence" value="ECO:0007669"/>
    <property type="project" value="InterPro"/>
</dbReference>
<dbReference type="GO" id="GO:0006260">
    <property type="term" value="P:DNA replication"/>
    <property type="evidence" value="ECO:0007669"/>
    <property type="project" value="UniProtKB-KW"/>
</dbReference>
<evidence type="ECO:0000256" key="1">
    <source>
        <dbReference type="ARBA" id="ARBA00001968"/>
    </source>
</evidence>
<evidence type="ECO:0000259" key="8">
    <source>
        <dbReference type="PROSITE" id="PS50160"/>
    </source>
</evidence>
<comment type="cofactor">
    <cofactor evidence="1">
        <name>a divalent metal cation</name>
        <dbReference type="ChEBI" id="CHEBI:60240"/>
    </cofactor>
</comment>
<dbReference type="InterPro" id="IPR012340">
    <property type="entry name" value="NA-bd_OB-fold"/>
</dbReference>
<feature type="chain" id="PRO_5030579806" evidence="7">
    <location>
        <begin position="21"/>
        <end position="283"/>
    </location>
</feature>
<dbReference type="InterPro" id="IPR012310">
    <property type="entry name" value="DNA_ligase_ATP-dep_cent"/>
</dbReference>
<evidence type="ECO:0000256" key="3">
    <source>
        <dbReference type="ARBA" id="ARBA00022705"/>
    </source>
</evidence>
<dbReference type="Gene3D" id="3.30.470.30">
    <property type="entry name" value="DNA ligase/mRNA capping enzyme"/>
    <property type="match status" value="1"/>
</dbReference>
<dbReference type="Pfam" id="PF01068">
    <property type="entry name" value="DNA_ligase_A_M"/>
    <property type="match status" value="1"/>
</dbReference>
<evidence type="ECO:0000256" key="7">
    <source>
        <dbReference type="SAM" id="SignalP"/>
    </source>
</evidence>
<dbReference type="EMBL" id="JABBXH010000003">
    <property type="protein sequence ID" value="NMP31867.1"/>
    <property type="molecule type" value="Genomic_DNA"/>
</dbReference>
<dbReference type="SUPFAM" id="SSF56091">
    <property type="entry name" value="DNA ligase/mRNA capping enzyme, catalytic domain"/>
    <property type="match status" value="1"/>
</dbReference>
<dbReference type="RefSeq" id="WP_169075204.1">
    <property type="nucleotide sequence ID" value="NZ_JABBXH010000003.1"/>
</dbReference>
<evidence type="ECO:0000313" key="10">
    <source>
        <dbReference type="Proteomes" id="UP000568664"/>
    </source>
</evidence>
<keyword evidence="10" id="KW-1185">Reference proteome</keyword>
<proteinExistence type="predicted"/>
<dbReference type="InterPro" id="IPR050326">
    <property type="entry name" value="NAD_dep_DNA_ligaseB"/>
</dbReference>
<dbReference type="PROSITE" id="PS50160">
    <property type="entry name" value="DNA_LIGASE_A3"/>
    <property type="match status" value="1"/>
</dbReference>
<keyword evidence="4" id="KW-0227">DNA damage</keyword>
<sequence>MHIFWLLILAFTIASPITTAAENNPLNIQLATTYQQEADFNQYWVSEKLDGVRGYWDGSQMYTRRGHRINLPTFFTKNWPNKALEGELWINRGQFEQIAAIANKMQAKDYEWQKVKFMLFDIPTHKGNFSERITSMRNIVLNANNRHLQMIEQYRVTDNAQLGKWLEITTSAGGEGLMLHKAQAYYKQGRSRNVMKLKPFYDAEALVIAHLPGKGKYLNKLGALRVKTNDGLIFKVGSGFSDVERENPPPIGSIITYKYSGKTSKGVPRFASFLRIRQLAKVD</sequence>
<dbReference type="CDD" id="cd08041">
    <property type="entry name" value="OBF_kDNA_ligase_like"/>
    <property type="match status" value="1"/>
</dbReference>
<feature type="domain" description="ATP-dependent DNA ligase family profile" evidence="8">
    <location>
        <begin position="129"/>
        <end position="230"/>
    </location>
</feature>
<dbReference type="NCBIfam" id="NF006592">
    <property type="entry name" value="PRK09125.1"/>
    <property type="match status" value="1"/>
</dbReference>
<evidence type="ECO:0000256" key="2">
    <source>
        <dbReference type="ARBA" id="ARBA00022598"/>
    </source>
</evidence>
<dbReference type="Proteomes" id="UP000568664">
    <property type="component" value="Unassembled WGS sequence"/>
</dbReference>
<evidence type="ECO:0000256" key="5">
    <source>
        <dbReference type="ARBA" id="ARBA00023204"/>
    </source>
</evidence>
<organism evidence="9 10">
    <name type="scientific">Thalassotalea algicola</name>
    <dbReference type="NCBI Taxonomy" id="2716224"/>
    <lineage>
        <taxon>Bacteria</taxon>
        <taxon>Pseudomonadati</taxon>
        <taxon>Pseudomonadota</taxon>
        <taxon>Gammaproteobacteria</taxon>
        <taxon>Alteromonadales</taxon>
        <taxon>Colwelliaceae</taxon>
        <taxon>Thalassotalea</taxon>
    </lineage>
</organism>
<dbReference type="PANTHER" id="PTHR47810:SF1">
    <property type="entry name" value="DNA LIGASE B"/>
    <property type="match status" value="1"/>
</dbReference>
<keyword evidence="3" id="KW-0235">DNA replication</keyword>
<comment type="caution">
    <text evidence="9">The sequence shown here is derived from an EMBL/GenBank/DDBJ whole genome shotgun (WGS) entry which is preliminary data.</text>
</comment>
<keyword evidence="2 9" id="KW-0436">Ligase</keyword>
<dbReference type="Gene3D" id="3.30.1490.70">
    <property type="match status" value="1"/>
</dbReference>
<evidence type="ECO:0000256" key="4">
    <source>
        <dbReference type="ARBA" id="ARBA00022763"/>
    </source>
</evidence>
<dbReference type="SUPFAM" id="SSF50249">
    <property type="entry name" value="Nucleic acid-binding proteins"/>
    <property type="match status" value="1"/>
</dbReference>
<gene>
    <name evidence="9" type="ORF">HII17_09845</name>
</gene>
<dbReference type="GO" id="GO:0006310">
    <property type="term" value="P:DNA recombination"/>
    <property type="evidence" value="ECO:0007669"/>
    <property type="project" value="InterPro"/>
</dbReference>
<reference evidence="9 10" key="1">
    <citation type="submission" date="2020-04" db="EMBL/GenBank/DDBJ databases">
        <title>Thalassotalea sp. M1531, isolated from the surface of marine red alga.</title>
        <authorList>
            <person name="Pang L."/>
            <person name="Lu D.-C."/>
        </authorList>
    </citation>
    <scope>NUCLEOTIDE SEQUENCE [LARGE SCALE GENOMIC DNA]</scope>
    <source>
        <strain evidence="9 10">M1531</strain>
    </source>
</reference>
<evidence type="ECO:0000313" key="9">
    <source>
        <dbReference type="EMBL" id="NMP31867.1"/>
    </source>
</evidence>
<protein>
    <submittedName>
        <fullName evidence="9">DNA ligase</fullName>
    </submittedName>
</protein>